<evidence type="ECO:0000313" key="20">
    <source>
        <dbReference type="Proteomes" id="UP000011116"/>
    </source>
</evidence>
<keyword evidence="5" id="KW-0808">Transferase</keyword>
<dbReference type="EC" id="2.3.2.27" evidence="4"/>
<dbReference type="Gramene" id="HORVU.MOREX.r2.7HG0611100.1">
    <property type="protein sequence ID" value="HORVU.MOREX.r2.7HG0611100.1.CDS.1"/>
    <property type="gene ID" value="HORVU.MOREX.r2.7HG0611100"/>
</dbReference>
<dbReference type="InterPro" id="IPR001841">
    <property type="entry name" value="Znf_RING"/>
</dbReference>
<evidence type="ECO:0000256" key="11">
    <source>
        <dbReference type="ARBA" id="ARBA00022833"/>
    </source>
</evidence>
<evidence type="ECO:0000256" key="12">
    <source>
        <dbReference type="ARBA" id="ARBA00022989"/>
    </source>
</evidence>
<dbReference type="OrthoDB" id="9984778at2759"/>
<dbReference type="OMA" id="HVWHIRT"/>
<dbReference type="PROSITE" id="PS50089">
    <property type="entry name" value="ZF_RING_2"/>
    <property type="match status" value="1"/>
</dbReference>
<evidence type="ECO:0000256" key="15">
    <source>
        <dbReference type="PROSITE-ProRule" id="PRU00175"/>
    </source>
</evidence>
<evidence type="ECO:0000256" key="6">
    <source>
        <dbReference type="ARBA" id="ARBA00022692"/>
    </source>
</evidence>
<evidence type="ECO:0000259" key="18">
    <source>
        <dbReference type="PROSITE" id="PS50089"/>
    </source>
</evidence>
<keyword evidence="8" id="KW-0732">Signal</keyword>
<keyword evidence="13 17" id="KW-0472">Membrane</keyword>
<reference evidence="19" key="3">
    <citation type="submission" date="2022-01" db="UniProtKB">
        <authorList>
            <consortium name="EnsemblPlants"/>
        </authorList>
    </citation>
    <scope>IDENTIFICATION</scope>
    <source>
        <strain evidence="19">subsp. vulgare</strain>
    </source>
</reference>
<evidence type="ECO:0000256" key="14">
    <source>
        <dbReference type="ARBA" id="ARBA00024209"/>
    </source>
</evidence>
<feature type="domain" description="RING-type" evidence="18">
    <location>
        <begin position="146"/>
        <end position="188"/>
    </location>
</feature>
<comment type="catalytic activity">
    <reaction evidence="1">
        <text>S-ubiquitinyl-[E2 ubiquitin-conjugating enzyme]-L-cysteine + [acceptor protein]-L-lysine = [E2 ubiquitin-conjugating enzyme]-L-cysteine + N(6)-ubiquitinyl-[acceptor protein]-L-lysine.</text>
        <dbReference type="EC" id="2.3.2.27"/>
    </reaction>
</comment>
<gene>
    <name evidence="19" type="primary">LOC123411554</name>
</gene>
<evidence type="ECO:0000256" key="9">
    <source>
        <dbReference type="ARBA" id="ARBA00022771"/>
    </source>
</evidence>
<keyword evidence="6 17" id="KW-0812">Transmembrane</keyword>
<keyword evidence="12 17" id="KW-1133">Transmembrane helix</keyword>
<evidence type="ECO:0000256" key="5">
    <source>
        <dbReference type="ARBA" id="ARBA00022679"/>
    </source>
</evidence>
<keyword evidence="11" id="KW-0862">Zinc</keyword>
<reference evidence="20" key="1">
    <citation type="journal article" date="2012" name="Nature">
        <title>A physical, genetic and functional sequence assembly of the barley genome.</title>
        <authorList>
            <consortium name="The International Barley Genome Sequencing Consortium"/>
            <person name="Mayer K.F."/>
            <person name="Waugh R."/>
            <person name="Brown J.W."/>
            <person name="Schulman A."/>
            <person name="Langridge P."/>
            <person name="Platzer M."/>
            <person name="Fincher G.B."/>
            <person name="Muehlbauer G.J."/>
            <person name="Sato K."/>
            <person name="Close T.J."/>
            <person name="Wise R.P."/>
            <person name="Stein N."/>
        </authorList>
    </citation>
    <scope>NUCLEOTIDE SEQUENCE [LARGE SCALE GENOMIC DNA]</scope>
    <source>
        <strain evidence="20">cv. Morex</strain>
    </source>
</reference>
<organism evidence="19 20">
    <name type="scientific">Hordeum vulgare subsp. vulgare</name>
    <name type="common">Domesticated barley</name>
    <dbReference type="NCBI Taxonomy" id="112509"/>
    <lineage>
        <taxon>Eukaryota</taxon>
        <taxon>Viridiplantae</taxon>
        <taxon>Streptophyta</taxon>
        <taxon>Embryophyta</taxon>
        <taxon>Tracheophyta</taxon>
        <taxon>Spermatophyta</taxon>
        <taxon>Magnoliopsida</taxon>
        <taxon>Liliopsida</taxon>
        <taxon>Poales</taxon>
        <taxon>Poaceae</taxon>
        <taxon>BOP clade</taxon>
        <taxon>Pooideae</taxon>
        <taxon>Triticodae</taxon>
        <taxon>Triticeae</taxon>
        <taxon>Hordeinae</taxon>
        <taxon>Hordeum</taxon>
    </lineage>
</organism>
<name>A0A8I6YIU0_HORVV</name>
<dbReference type="UniPathway" id="UPA00143"/>
<dbReference type="SMART" id="SM00184">
    <property type="entry name" value="RING"/>
    <property type="match status" value="1"/>
</dbReference>
<dbReference type="InterPro" id="IPR044600">
    <property type="entry name" value="ATL1/ATL16-like"/>
</dbReference>
<dbReference type="KEGG" id="hvg:123411554"/>
<dbReference type="SMR" id="A0A8I6YIU0"/>
<dbReference type="FunFam" id="3.30.40.10:FF:000285">
    <property type="entry name" value="RING-H2 finger protein ATL43"/>
    <property type="match status" value="1"/>
</dbReference>
<dbReference type="Gene3D" id="3.30.40.10">
    <property type="entry name" value="Zinc/RING finger domain, C3HC4 (zinc finger)"/>
    <property type="match status" value="1"/>
</dbReference>
<dbReference type="Pfam" id="PF13639">
    <property type="entry name" value="zf-RING_2"/>
    <property type="match status" value="1"/>
</dbReference>
<dbReference type="Gramene" id="HORVU.MOREX.r3.7HG0736710.1">
    <property type="protein sequence ID" value="HORVU.MOREX.r3.7HG0736710.1.CDS1"/>
    <property type="gene ID" value="HORVU.MOREX.r3.7HG0736710"/>
</dbReference>
<feature type="region of interest" description="Disordered" evidence="16">
    <location>
        <begin position="1"/>
        <end position="27"/>
    </location>
</feature>
<dbReference type="RefSeq" id="XP_044960454.1">
    <property type="nucleotide sequence ID" value="XM_045104519.1"/>
</dbReference>
<dbReference type="CDD" id="cd16461">
    <property type="entry name" value="RING-H2_EL5-like"/>
    <property type="match status" value="1"/>
</dbReference>
<evidence type="ECO:0000256" key="17">
    <source>
        <dbReference type="SAM" id="Phobius"/>
    </source>
</evidence>
<keyword evidence="9 15" id="KW-0863">Zinc-finger</keyword>
<evidence type="ECO:0000256" key="8">
    <source>
        <dbReference type="ARBA" id="ARBA00022729"/>
    </source>
</evidence>
<dbReference type="GeneID" id="123411554"/>
<feature type="transmembrane region" description="Helical" evidence="17">
    <location>
        <begin position="30"/>
        <end position="55"/>
    </location>
</feature>
<feature type="compositionally biased region" description="Basic and acidic residues" evidence="16">
    <location>
        <begin position="229"/>
        <end position="253"/>
    </location>
</feature>
<dbReference type="SUPFAM" id="SSF57850">
    <property type="entry name" value="RING/U-box"/>
    <property type="match status" value="1"/>
</dbReference>
<protein>
    <recommendedName>
        <fullName evidence="4">RING-type E3 ubiquitin transferase</fullName>
        <ecNumber evidence="4">2.3.2.27</ecNumber>
    </recommendedName>
</protein>
<dbReference type="SMART" id="SM01197">
    <property type="entry name" value="FANCL_C"/>
    <property type="match status" value="1"/>
</dbReference>
<evidence type="ECO:0000256" key="2">
    <source>
        <dbReference type="ARBA" id="ARBA00004167"/>
    </source>
</evidence>
<evidence type="ECO:0000256" key="1">
    <source>
        <dbReference type="ARBA" id="ARBA00000900"/>
    </source>
</evidence>
<evidence type="ECO:0000256" key="4">
    <source>
        <dbReference type="ARBA" id="ARBA00012483"/>
    </source>
</evidence>
<keyword evidence="7" id="KW-0479">Metal-binding</keyword>
<keyword evidence="10" id="KW-0833">Ubl conjugation pathway</keyword>
<dbReference type="Proteomes" id="UP000011116">
    <property type="component" value="Chromosome 7H"/>
</dbReference>
<comment type="similarity">
    <text evidence="14">Belongs to the RING-type zinc finger family. ATL subfamily.</text>
</comment>
<comment type="subcellular location">
    <subcellularLocation>
        <location evidence="2">Membrane</location>
        <topology evidence="2">Single-pass membrane protein</topology>
    </subcellularLocation>
</comment>
<evidence type="ECO:0000256" key="3">
    <source>
        <dbReference type="ARBA" id="ARBA00004906"/>
    </source>
</evidence>
<dbReference type="GO" id="GO:0061630">
    <property type="term" value="F:ubiquitin protein ligase activity"/>
    <property type="evidence" value="ECO:0007669"/>
    <property type="project" value="UniProtKB-EC"/>
</dbReference>
<dbReference type="AlphaFoldDB" id="A0A8I6YIU0"/>
<evidence type="ECO:0000313" key="19">
    <source>
        <dbReference type="EnsemblPlants" id="HORVU.MOREX.r3.7HG0736710.1.CDS1"/>
    </source>
</evidence>
<dbReference type="GO" id="GO:0016567">
    <property type="term" value="P:protein ubiquitination"/>
    <property type="evidence" value="ECO:0000318"/>
    <property type="project" value="GO_Central"/>
</dbReference>
<evidence type="ECO:0000256" key="13">
    <source>
        <dbReference type="ARBA" id="ARBA00023136"/>
    </source>
</evidence>
<proteinExistence type="inferred from homology"/>
<dbReference type="GO" id="GO:0008270">
    <property type="term" value="F:zinc ion binding"/>
    <property type="evidence" value="ECO:0007669"/>
    <property type="project" value="UniProtKB-KW"/>
</dbReference>
<reference evidence="19" key="2">
    <citation type="submission" date="2020-10" db="EMBL/GenBank/DDBJ databases">
        <authorList>
            <person name="Scholz U."/>
            <person name="Mascher M."/>
            <person name="Fiebig A."/>
        </authorList>
    </citation>
    <scope>NUCLEOTIDE SEQUENCE [LARGE SCALE GENOMIC DNA]</scope>
    <source>
        <strain evidence="19">cv. Morex</strain>
    </source>
</reference>
<evidence type="ECO:0000256" key="7">
    <source>
        <dbReference type="ARBA" id="ARBA00022723"/>
    </source>
</evidence>
<dbReference type="GO" id="GO:0016020">
    <property type="term" value="C:membrane"/>
    <property type="evidence" value="ECO:0007669"/>
    <property type="project" value="UniProtKB-SubCell"/>
</dbReference>
<evidence type="ECO:0000256" key="16">
    <source>
        <dbReference type="SAM" id="MobiDB-lite"/>
    </source>
</evidence>
<dbReference type="EnsemblPlants" id="HORVU.MOREX.r3.7HG0736710.1">
    <property type="protein sequence ID" value="HORVU.MOREX.r3.7HG0736710.1.CDS1"/>
    <property type="gene ID" value="HORVU.MOREX.r3.7HG0736710"/>
</dbReference>
<keyword evidence="20" id="KW-1185">Reference proteome</keyword>
<dbReference type="PANTHER" id="PTHR46913:SF19">
    <property type="entry name" value="RING-TYPE E3 UBIQUITIN TRANSFERASE"/>
    <property type="match status" value="1"/>
</dbReference>
<dbReference type="InterPro" id="IPR013083">
    <property type="entry name" value="Znf_RING/FYVE/PHD"/>
</dbReference>
<evidence type="ECO:0000256" key="10">
    <source>
        <dbReference type="ARBA" id="ARBA00022786"/>
    </source>
</evidence>
<comment type="pathway">
    <text evidence="3">Protein modification; protein ubiquitination.</text>
</comment>
<sequence>MSPDPPKPRCRGSDDDDCPSPPSSDRNRHLVTPLVVTAFVLVFLSLASLSIYCFVRRRRRRRRQQSLLAAEAANPGVQGDGPAPEMAAAATATDVEGGAPGPEDEEVVHHAWHIRTVGLDEAAIESIALTRYRAGAGTTLGGAADCSVCLGEFLDGELLRLLPKCGHAFHVPCIGTWLRAHVNCPLCRADVVVLDSAATAGSDPPADDAHQVSSGTETSNHELPGPAHRQNEEQDLRVQIDRRNRSRSPEPPRRRMQNFRRVASMDSSVVSARAGLVPQDKRSSTENQGNGEVPSGSGRLPHVSGGGRWSLVSRHRRTSSSLLPS</sequence>
<accession>A0A8I6YIU0</accession>
<dbReference type="PANTHER" id="PTHR46913">
    <property type="entry name" value="RING-H2 FINGER PROTEIN ATL16"/>
    <property type="match status" value="1"/>
</dbReference>
<feature type="region of interest" description="Disordered" evidence="16">
    <location>
        <begin position="199"/>
        <end position="325"/>
    </location>
</feature>